<dbReference type="Proteomes" id="UP000310168">
    <property type="component" value="Unassembled WGS sequence"/>
</dbReference>
<gene>
    <name evidence="1" type="ORF">EZH24_10255</name>
</gene>
<dbReference type="EMBL" id="SJDU01000341">
    <property type="protein sequence ID" value="TKZ30803.1"/>
    <property type="molecule type" value="Genomic_DNA"/>
</dbReference>
<evidence type="ECO:0008006" key="3">
    <source>
        <dbReference type="Google" id="ProtNLM"/>
    </source>
</evidence>
<organism evidence="1 2">
    <name type="scientific">Brachyspira catarrhinii</name>
    <dbReference type="NCBI Taxonomy" id="2528966"/>
    <lineage>
        <taxon>Bacteria</taxon>
        <taxon>Pseudomonadati</taxon>
        <taxon>Spirochaetota</taxon>
        <taxon>Spirochaetia</taxon>
        <taxon>Brachyspirales</taxon>
        <taxon>Brachyspiraceae</taxon>
        <taxon>Brachyspira</taxon>
    </lineage>
</organism>
<keyword evidence="2" id="KW-1185">Reference proteome</keyword>
<dbReference type="RefSeq" id="WP_137999039.1">
    <property type="nucleotide sequence ID" value="NZ_SJDU01000341.1"/>
</dbReference>
<reference evidence="1 2" key="1">
    <citation type="journal article" date="2019" name="Anaerobe">
        <title>Brachyspira catarrhinii sp. nov., an anaerobic intestinal spirochaete isolated from vervet monkeys may have been misidentified as Brachyspira aalborgi in previous studies.</title>
        <authorList>
            <person name="Phillips N.D."/>
            <person name="La T."/>
            <person name="Hampson D.J."/>
        </authorList>
    </citation>
    <scope>NUCLEOTIDE SEQUENCE [LARGE SCALE GENOMIC DNA]</scope>
    <source>
        <strain evidence="1 2">Z12</strain>
    </source>
</reference>
<evidence type="ECO:0000313" key="1">
    <source>
        <dbReference type="EMBL" id="TKZ30803.1"/>
    </source>
</evidence>
<comment type="caution">
    <text evidence="1">The sequence shown here is derived from an EMBL/GenBank/DDBJ whole genome shotgun (WGS) entry which is preliminary data.</text>
</comment>
<name>A0ABY2TRG0_9SPIR</name>
<evidence type="ECO:0000313" key="2">
    <source>
        <dbReference type="Proteomes" id="UP000310168"/>
    </source>
</evidence>
<protein>
    <recommendedName>
        <fullName evidence="3">DUF4468 domain-containing protein</fullName>
    </recommendedName>
</protein>
<proteinExistence type="predicted"/>
<accession>A0ABY2TRG0</accession>
<sequence>MLKKLLIITFILTANISFVYAKKEAISLACMPPEGTMDKAIQNSYVSAIEGAFLKAGHYVSDRQRLENLMKEILLQQSSGMVDETSAAAEAGKIMKVDYLVAVILNDWTERRLNVFAMEEDKKNDRLQPRENYYIYSDKMRITIKLIEVETSRIIAQEDFQGNKLDRPSKLATKIVKNMDKQLQKHFKKKR</sequence>
<dbReference type="Gene3D" id="3.40.50.10610">
    <property type="entry name" value="ABC-type transport auxiliary lipoprotein component"/>
    <property type="match status" value="1"/>
</dbReference>